<dbReference type="EMBL" id="JAHRIQ010081978">
    <property type="protein sequence ID" value="MEQ2247674.1"/>
    <property type="molecule type" value="Genomic_DNA"/>
</dbReference>
<dbReference type="PROSITE" id="PS51257">
    <property type="entry name" value="PROKAR_LIPOPROTEIN"/>
    <property type="match status" value="1"/>
</dbReference>
<feature type="signal peptide" evidence="6">
    <location>
        <begin position="1"/>
        <end position="20"/>
    </location>
</feature>
<organism evidence="8 9">
    <name type="scientific">Ilyodon furcidens</name>
    <name type="common">goldbreast splitfin</name>
    <dbReference type="NCBI Taxonomy" id="33524"/>
    <lineage>
        <taxon>Eukaryota</taxon>
        <taxon>Metazoa</taxon>
        <taxon>Chordata</taxon>
        <taxon>Craniata</taxon>
        <taxon>Vertebrata</taxon>
        <taxon>Euteleostomi</taxon>
        <taxon>Actinopterygii</taxon>
        <taxon>Neopterygii</taxon>
        <taxon>Teleostei</taxon>
        <taxon>Neoteleostei</taxon>
        <taxon>Acanthomorphata</taxon>
        <taxon>Ovalentaria</taxon>
        <taxon>Atherinomorphae</taxon>
        <taxon>Cyprinodontiformes</taxon>
        <taxon>Goodeidae</taxon>
        <taxon>Ilyodon</taxon>
    </lineage>
</organism>
<sequence length="187" mass="20882">MTKRFIYPVFSLLILSCVESCYIPNSLYVFSPQTIPAGYQITRVGAVDCDPKTLHFTVEDPSFTIQSNGLIEARIPVTVATTGRTFSVRAQDNSGPGSEMKVHLVCSAKQETNENGQAILKRTKRRWGPPPLNILENDKGPFPKHLETVCLMYNFVFTHIHIFMSLNFQGSALWATEGITTKILTVD</sequence>
<accession>A0ABV0US85</accession>
<comment type="subcellular location">
    <subcellularLocation>
        <location evidence="1">Cell membrane</location>
    </subcellularLocation>
</comment>
<evidence type="ECO:0000256" key="6">
    <source>
        <dbReference type="SAM" id="SignalP"/>
    </source>
</evidence>
<keyword evidence="4" id="KW-0472">Membrane</keyword>
<evidence type="ECO:0000259" key="7">
    <source>
        <dbReference type="SMART" id="SM01055"/>
    </source>
</evidence>
<keyword evidence="9" id="KW-1185">Reference proteome</keyword>
<name>A0ABV0US85_9TELE</name>
<dbReference type="InterPro" id="IPR015919">
    <property type="entry name" value="Cadherin-like_sf"/>
</dbReference>
<evidence type="ECO:0000313" key="8">
    <source>
        <dbReference type="EMBL" id="MEQ2247674.1"/>
    </source>
</evidence>
<dbReference type="InterPro" id="IPR014868">
    <property type="entry name" value="Cadherin_pro_dom"/>
</dbReference>
<reference evidence="8 9" key="1">
    <citation type="submission" date="2021-06" db="EMBL/GenBank/DDBJ databases">
        <authorList>
            <person name="Palmer J.M."/>
        </authorList>
    </citation>
    <scope>NUCLEOTIDE SEQUENCE [LARGE SCALE GENOMIC DNA]</scope>
    <source>
        <strain evidence="9">if_2019</strain>
        <tissue evidence="8">Muscle</tissue>
    </source>
</reference>
<evidence type="ECO:0000256" key="2">
    <source>
        <dbReference type="ARBA" id="ARBA00022475"/>
    </source>
</evidence>
<evidence type="ECO:0000256" key="5">
    <source>
        <dbReference type="ARBA" id="ARBA00023180"/>
    </source>
</evidence>
<gene>
    <name evidence="8" type="ORF">ILYODFUR_011593</name>
</gene>
<keyword evidence="3" id="KW-0130">Cell adhesion</keyword>
<dbReference type="Gene3D" id="2.60.40.60">
    <property type="entry name" value="Cadherins"/>
    <property type="match status" value="1"/>
</dbReference>
<feature type="chain" id="PRO_5045059511" description="Cadherin prodomain domain-containing protein" evidence="6">
    <location>
        <begin position="21"/>
        <end position="187"/>
    </location>
</feature>
<evidence type="ECO:0000256" key="1">
    <source>
        <dbReference type="ARBA" id="ARBA00004236"/>
    </source>
</evidence>
<keyword evidence="5" id="KW-0325">Glycoprotein</keyword>
<protein>
    <recommendedName>
        <fullName evidence="7">Cadherin prodomain domain-containing protein</fullName>
    </recommendedName>
</protein>
<evidence type="ECO:0000256" key="4">
    <source>
        <dbReference type="ARBA" id="ARBA00023136"/>
    </source>
</evidence>
<keyword evidence="6" id="KW-0732">Signal</keyword>
<evidence type="ECO:0000256" key="3">
    <source>
        <dbReference type="ARBA" id="ARBA00022889"/>
    </source>
</evidence>
<keyword evidence="2" id="KW-1003">Cell membrane</keyword>
<dbReference type="SMART" id="SM01055">
    <property type="entry name" value="Cadherin_pro"/>
    <property type="match status" value="1"/>
</dbReference>
<dbReference type="SUPFAM" id="SSF49313">
    <property type="entry name" value="Cadherin-like"/>
    <property type="match status" value="1"/>
</dbReference>
<proteinExistence type="predicted"/>
<feature type="domain" description="Cadherin prodomain" evidence="7">
    <location>
        <begin position="20"/>
        <end position="104"/>
    </location>
</feature>
<dbReference type="Pfam" id="PF08758">
    <property type="entry name" value="Cadherin_pro"/>
    <property type="match status" value="1"/>
</dbReference>
<dbReference type="Proteomes" id="UP001482620">
    <property type="component" value="Unassembled WGS sequence"/>
</dbReference>
<evidence type="ECO:0000313" key="9">
    <source>
        <dbReference type="Proteomes" id="UP001482620"/>
    </source>
</evidence>
<comment type="caution">
    <text evidence="8">The sequence shown here is derived from an EMBL/GenBank/DDBJ whole genome shotgun (WGS) entry which is preliminary data.</text>
</comment>